<dbReference type="VEuPathDB" id="FungiDB:EMCG_00567"/>
<proteinExistence type="predicted"/>
<reference evidence="1 2" key="1">
    <citation type="submission" date="2017-10" db="EMBL/GenBank/DDBJ databases">
        <title>Comparative genomics in systemic dimorphic fungi from Ajellomycetaceae.</title>
        <authorList>
            <person name="Munoz J.F."/>
            <person name="Mcewen J.G."/>
            <person name="Clay O.K."/>
            <person name="Cuomo C.A."/>
        </authorList>
    </citation>
    <scope>NUCLEOTIDE SEQUENCE [LARGE SCALE GENOMIC DNA]</scope>
    <source>
        <strain evidence="1 2">UAMH4076</strain>
    </source>
</reference>
<evidence type="ECO:0000313" key="1">
    <source>
        <dbReference type="EMBL" id="PGH31064.1"/>
    </source>
</evidence>
<dbReference type="EMBL" id="PDND01000143">
    <property type="protein sequence ID" value="PGH31064.1"/>
    <property type="molecule type" value="Genomic_DNA"/>
</dbReference>
<organism evidence="1 2">
    <name type="scientific">[Emmonsia] crescens</name>
    <dbReference type="NCBI Taxonomy" id="73230"/>
    <lineage>
        <taxon>Eukaryota</taxon>
        <taxon>Fungi</taxon>
        <taxon>Dikarya</taxon>
        <taxon>Ascomycota</taxon>
        <taxon>Pezizomycotina</taxon>
        <taxon>Eurotiomycetes</taxon>
        <taxon>Eurotiomycetidae</taxon>
        <taxon>Onygenales</taxon>
        <taxon>Ajellomycetaceae</taxon>
        <taxon>Emergomyces</taxon>
    </lineage>
</organism>
<dbReference type="Proteomes" id="UP000226031">
    <property type="component" value="Unassembled WGS sequence"/>
</dbReference>
<accession>A0A2B7Z3W8</accession>
<evidence type="ECO:0000313" key="2">
    <source>
        <dbReference type="Proteomes" id="UP000226031"/>
    </source>
</evidence>
<gene>
    <name evidence="1" type="ORF">GX50_06172</name>
</gene>
<dbReference type="AlphaFoldDB" id="A0A2B7Z3W8"/>
<protein>
    <submittedName>
        <fullName evidence="1">Uncharacterized protein</fullName>
    </submittedName>
</protein>
<name>A0A2B7Z3W8_9EURO</name>
<keyword evidence="2" id="KW-1185">Reference proteome</keyword>
<comment type="caution">
    <text evidence="1">The sequence shown here is derived from an EMBL/GenBank/DDBJ whole genome shotgun (WGS) entry which is preliminary data.</text>
</comment>
<sequence length="105" mass="11873">MALNLKIANLSNNDIAVSATLVLLTVYYNTEGVQQLLDQNQTYVPKVYNYFSLRGKPRRSQIMLATISWQTTVTRDIKLADWLVTNPTIEDLSKPGPPELFSVEN</sequence>